<name>A0A1Y6B7J8_9NEIS</name>
<dbReference type="RefSeq" id="WP_085274501.1">
    <property type="nucleotide sequence ID" value="NZ_FXAG01000001.1"/>
</dbReference>
<dbReference type="STRING" id="1123014.SAMN02745746_00102"/>
<dbReference type="Pfam" id="PF12146">
    <property type="entry name" value="Hydrolase_4"/>
    <property type="match status" value="1"/>
</dbReference>
<proteinExistence type="predicted"/>
<keyword evidence="3" id="KW-1185">Reference proteome</keyword>
<dbReference type="EMBL" id="FXAG01000001">
    <property type="protein sequence ID" value="SME92732.1"/>
    <property type="molecule type" value="Genomic_DNA"/>
</dbReference>
<accession>A0A1Y6B7J8</accession>
<dbReference type="InterPro" id="IPR029058">
    <property type="entry name" value="AB_hydrolase_fold"/>
</dbReference>
<dbReference type="InterPro" id="IPR022742">
    <property type="entry name" value="Hydrolase_4"/>
</dbReference>
<evidence type="ECO:0000313" key="2">
    <source>
        <dbReference type="EMBL" id="SME92732.1"/>
    </source>
</evidence>
<protein>
    <recommendedName>
        <fullName evidence="1">Serine aminopeptidase S33 domain-containing protein</fullName>
    </recommendedName>
</protein>
<organism evidence="2 3">
    <name type="scientific">Pseudogulbenkiania subflava DSM 22618</name>
    <dbReference type="NCBI Taxonomy" id="1123014"/>
    <lineage>
        <taxon>Bacteria</taxon>
        <taxon>Pseudomonadati</taxon>
        <taxon>Pseudomonadota</taxon>
        <taxon>Betaproteobacteria</taxon>
        <taxon>Neisseriales</taxon>
        <taxon>Chromobacteriaceae</taxon>
        <taxon>Pseudogulbenkiania</taxon>
    </lineage>
</organism>
<dbReference type="Proteomes" id="UP000192920">
    <property type="component" value="Unassembled WGS sequence"/>
</dbReference>
<evidence type="ECO:0000259" key="1">
    <source>
        <dbReference type="Pfam" id="PF12146"/>
    </source>
</evidence>
<gene>
    <name evidence="2" type="ORF">SAMN02745746_00102</name>
</gene>
<feature type="domain" description="Serine aminopeptidase S33" evidence="1">
    <location>
        <begin position="34"/>
        <end position="142"/>
    </location>
</feature>
<dbReference type="SUPFAM" id="SSF53474">
    <property type="entry name" value="alpha/beta-Hydrolases"/>
    <property type="match status" value="1"/>
</dbReference>
<dbReference type="AlphaFoldDB" id="A0A1Y6B7J8"/>
<dbReference type="Gene3D" id="3.40.50.1820">
    <property type="entry name" value="alpha/beta hydrolase"/>
    <property type="match status" value="1"/>
</dbReference>
<reference evidence="3" key="1">
    <citation type="submission" date="2017-04" db="EMBL/GenBank/DDBJ databases">
        <authorList>
            <person name="Varghese N."/>
            <person name="Submissions S."/>
        </authorList>
    </citation>
    <scope>NUCLEOTIDE SEQUENCE [LARGE SCALE GENOMIC DNA]</scope>
    <source>
        <strain evidence="3">DSM 22618</strain>
    </source>
</reference>
<evidence type="ECO:0000313" key="3">
    <source>
        <dbReference type="Proteomes" id="UP000192920"/>
    </source>
</evidence>
<sequence>MPPTASAVPALETVPFALPYAGRQLIGERLAPATPRRELLILHGAGQARRSHHAGLRACLAADGVASTAFDFVGHGETGGALAGSSLASRVEQASQVAAMLPDGPLALLGSSMGAYVALRLLERVDCSHLALVVPGVYTPQAFEVPFGPAFSALLRQPSSWHDSDAWERLVAFRGHLLIVMAEQDEVIPAEIPQRLLDAAVNAASRTVHVVPAAPHRLSGFFSEQPVAADAFHAEMRRLLRREAV</sequence>